<name>A0ABU7M6F3_9BACT</name>
<organism evidence="1 2">
    <name type="scientific">Campylobacter porcelli</name>
    <dbReference type="NCBI Taxonomy" id="1660073"/>
    <lineage>
        <taxon>Bacteria</taxon>
        <taxon>Pseudomonadati</taxon>
        <taxon>Campylobacterota</taxon>
        <taxon>Epsilonproteobacteria</taxon>
        <taxon>Campylobacterales</taxon>
        <taxon>Campylobacteraceae</taxon>
        <taxon>Campylobacter</taxon>
    </lineage>
</organism>
<reference evidence="1 2" key="1">
    <citation type="submission" date="2024-01" db="EMBL/GenBank/DDBJ databases">
        <title>Campylobacter porcellus sp. nov.</title>
        <authorList>
            <person name="Papic B."/>
            <person name="Gruntar I."/>
        </authorList>
    </citation>
    <scope>NUCLEOTIDE SEQUENCE [LARGE SCALE GENOMIC DNA]</scope>
    <source>
        <strain evidence="1 2">CX2-4855-23</strain>
    </source>
</reference>
<evidence type="ECO:0000313" key="1">
    <source>
        <dbReference type="EMBL" id="MEE3745292.1"/>
    </source>
</evidence>
<feature type="non-terminal residue" evidence="1">
    <location>
        <position position="1"/>
    </location>
</feature>
<dbReference type="Proteomes" id="UP001331664">
    <property type="component" value="Unassembled WGS sequence"/>
</dbReference>
<sequence>LELKKEQTNSQKLLSNAEIEFNKARTELVKAQTSTEKQKNAAVIREIASYDDQLRTKEAEIITNAVFGYASGGVAVPADLSEKMLDTINKITPNS</sequence>
<dbReference type="EMBL" id="JAZBRD010000045">
    <property type="protein sequence ID" value="MEE3745292.1"/>
    <property type="molecule type" value="Genomic_DNA"/>
</dbReference>
<comment type="caution">
    <text evidence="1">The sequence shown here is derived from an EMBL/GenBank/DDBJ whole genome shotgun (WGS) entry which is preliminary data.</text>
</comment>
<evidence type="ECO:0000313" key="2">
    <source>
        <dbReference type="Proteomes" id="UP001331664"/>
    </source>
</evidence>
<protein>
    <submittedName>
        <fullName evidence="1">Uncharacterized protein</fullName>
    </submittedName>
</protein>
<keyword evidence="2" id="KW-1185">Reference proteome</keyword>
<gene>
    <name evidence="1" type="ORF">V2I23_08395</name>
</gene>
<accession>A0ABU7M6F3</accession>
<proteinExistence type="predicted"/>